<evidence type="ECO:0000256" key="10">
    <source>
        <dbReference type="ARBA" id="ARBA00022853"/>
    </source>
</evidence>
<keyword evidence="4 15" id="KW-0132">Cell division</keyword>
<name>A0ABD0KYJ4_9CAEN</name>
<keyword evidence="9 15" id="KW-0833">Ubl conjugation pathway</keyword>
<dbReference type="GO" id="GO:0007095">
    <property type="term" value="P:mitotic G2 DNA damage checkpoint signaling"/>
    <property type="evidence" value="ECO:0007669"/>
    <property type="project" value="UniProtKB-UniRule"/>
</dbReference>
<evidence type="ECO:0000256" key="3">
    <source>
        <dbReference type="ARBA" id="ARBA00022490"/>
    </source>
</evidence>
<evidence type="ECO:0000256" key="11">
    <source>
        <dbReference type="ARBA" id="ARBA00023204"/>
    </source>
</evidence>
<keyword evidence="8 15" id="KW-0498">Mitosis</keyword>
<protein>
    <recommendedName>
        <fullName evidence="2 15">BRISC and BRCA1-A complex member 2</fullName>
    </recommendedName>
</protein>
<dbReference type="GO" id="GO:0010212">
    <property type="term" value="P:response to ionizing radiation"/>
    <property type="evidence" value="ECO:0007669"/>
    <property type="project" value="UniProtKB-UniRule"/>
</dbReference>
<evidence type="ECO:0000256" key="8">
    <source>
        <dbReference type="ARBA" id="ARBA00022776"/>
    </source>
</evidence>
<keyword evidence="3 15" id="KW-0963">Cytoplasm</keyword>
<dbReference type="CDD" id="cd23664">
    <property type="entry name" value="BRE"/>
    <property type="match status" value="1"/>
</dbReference>
<keyword evidence="17" id="KW-1185">Reference proteome</keyword>
<keyword evidence="5 15" id="KW-0053">Apoptosis</keyword>
<evidence type="ECO:0000256" key="12">
    <source>
        <dbReference type="ARBA" id="ARBA00023242"/>
    </source>
</evidence>
<comment type="caution">
    <text evidence="16">The sequence shown here is derived from an EMBL/GenBank/DDBJ whole genome shotgun (WGS) entry which is preliminary data.</text>
</comment>
<evidence type="ECO:0000256" key="13">
    <source>
        <dbReference type="ARBA" id="ARBA00023306"/>
    </source>
</evidence>
<dbReference type="GO" id="GO:0045739">
    <property type="term" value="P:positive regulation of DNA repair"/>
    <property type="evidence" value="ECO:0007669"/>
    <property type="project" value="UniProtKB-UniRule"/>
</dbReference>
<dbReference type="GO" id="GO:0051301">
    <property type="term" value="P:cell division"/>
    <property type="evidence" value="ECO:0007669"/>
    <property type="project" value="UniProtKB-UniRule"/>
</dbReference>
<dbReference type="GO" id="GO:0031593">
    <property type="term" value="F:polyubiquitin modification-dependent protein binding"/>
    <property type="evidence" value="ECO:0007669"/>
    <property type="project" value="UniProtKB-UniRule"/>
</dbReference>
<accession>A0ABD0KYJ4</accession>
<evidence type="ECO:0000256" key="6">
    <source>
        <dbReference type="ARBA" id="ARBA00022737"/>
    </source>
</evidence>
<evidence type="ECO:0000256" key="2">
    <source>
        <dbReference type="ARBA" id="ARBA00019438"/>
    </source>
</evidence>
<dbReference type="GO" id="GO:0070531">
    <property type="term" value="C:BRCA1-A complex"/>
    <property type="evidence" value="ECO:0007669"/>
    <property type="project" value="UniProtKB-UniRule"/>
</dbReference>
<dbReference type="Proteomes" id="UP001519460">
    <property type="component" value="Unassembled WGS sequence"/>
</dbReference>
<dbReference type="EMBL" id="JACVVK020000104">
    <property type="protein sequence ID" value="KAK7492296.1"/>
    <property type="molecule type" value="Genomic_DNA"/>
</dbReference>
<evidence type="ECO:0000256" key="9">
    <source>
        <dbReference type="ARBA" id="ARBA00022786"/>
    </source>
</evidence>
<dbReference type="GO" id="GO:0006325">
    <property type="term" value="P:chromatin organization"/>
    <property type="evidence" value="ECO:0007669"/>
    <property type="project" value="UniProtKB-UniRule"/>
</dbReference>
<dbReference type="GO" id="GO:0006915">
    <property type="term" value="P:apoptotic process"/>
    <property type="evidence" value="ECO:0007669"/>
    <property type="project" value="UniProtKB-UniRule"/>
</dbReference>
<evidence type="ECO:0000313" key="17">
    <source>
        <dbReference type="Proteomes" id="UP001519460"/>
    </source>
</evidence>
<evidence type="ECO:0000256" key="5">
    <source>
        <dbReference type="ARBA" id="ARBA00022703"/>
    </source>
</evidence>
<evidence type="ECO:0000313" key="16">
    <source>
        <dbReference type="EMBL" id="KAK7492296.1"/>
    </source>
</evidence>
<organism evidence="16 17">
    <name type="scientific">Batillaria attramentaria</name>
    <dbReference type="NCBI Taxonomy" id="370345"/>
    <lineage>
        <taxon>Eukaryota</taxon>
        <taxon>Metazoa</taxon>
        <taxon>Spiralia</taxon>
        <taxon>Lophotrochozoa</taxon>
        <taxon>Mollusca</taxon>
        <taxon>Gastropoda</taxon>
        <taxon>Caenogastropoda</taxon>
        <taxon>Sorbeoconcha</taxon>
        <taxon>Cerithioidea</taxon>
        <taxon>Batillariidae</taxon>
        <taxon>Batillaria</taxon>
    </lineage>
</organism>
<dbReference type="PANTHER" id="PTHR15189:SF7">
    <property type="entry name" value="BRISC AND BRCA1-A COMPLEX MEMBER 2"/>
    <property type="match status" value="1"/>
</dbReference>
<keyword evidence="13 15" id="KW-0131">Cell cycle</keyword>
<keyword evidence="7 15" id="KW-0227">DNA damage</keyword>
<sequence>MERIERGLLEYFDPKIRPFVEHVLLHDELGILPGPCLRVFDACSGCPLQINQRRFDRFKMSVPFAGQSLTWEVIFDCNCPTEPPDFIFGPEDEDFLPPMDEIESLCSWDATKPESLLCLIKELLEYYNQYNVQQASNFRRLQQDLTSLYQQPFSHADDLEFYITGSESRQGPVYLVLRLKVDFSGIPAYLVQGNPGEDQAILTFTYQSPDSSKVTPELHLSPRVENALGGSSCLRIPTFTAGTLLGDYVGNVRQVVQGFEKRKEYVAAFLSHFGQSVLECDLQTFRNMSFLFEWNDFFFTFSVELPLYFPTEYPSFIFQSVYHEVKGRPFMEVITTFPYSPRWSANEMAVRAKAFILDYISKFQRASVLAKGK</sequence>
<evidence type="ECO:0000256" key="4">
    <source>
        <dbReference type="ARBA" id="ARBA00022618"/>
    </source>
</evidence>
<evidence type="ECO:0000256" key="7">
    <source>
        <dbReference type="ARBA" id="ARBA00022763"/>
    </source>
</evidence>
<keyword evidence="6" id="KW-0677">Repeat</keyword>
<dbReference type="PANTHER" id="PTHR15189">
    <property type="entry name" value="BRISC AND BRCA1-A COMPLEX MEMBER 2"/>
    <property type="match status" value="1"/>
</dbReference>
<dbReference type="GO" id="GO:0005737">
    <property type="term" value="C:cytoplasm"/>
    <property type="evidence" value="ECO:0007669"/>
    <property type="project" value="UniProtKB-SubCell"/>
</dbReference>
<proteinExistence type="inferred from homology"/>
<comment type="similarity">
    <text evidence="14 15">Belongs to the BABAM2 family.</text>
</comment>
<comment type="subunit">
    <text evidence="15">Component of the ARISC complex. Component of the BRCA1-A complex. Component of the BRISC complex. Binds polyubiquitin.</text>
</comment>
<dbReference type="Pfam" id="PF06113">
    <property type="entry name" value="BRE"/>
    <property type="match status" value="1"/>
</dbReference>
<dbReference type="GO" id="GO:0070552">
    <property type="term" value="C:BRISC complex"/>
    <property type="evidence" value="ECO:0007669"/>
    <property type="project" value="UniProtKB-UniRule"/>
</dbReference>
<evidence type="ECO:0000256" key="15">
    <source>
        <dbReference type="RuleBase" id="RU368019"/>
    </source>
</evidence>
<reference evidence="16 17" key="1">
    <citation type="journal article" date="2023" name="Sci. Data">
        <title>Genome assembly of the Korean intertidal mud-creeper Batillaria attramentaria.</title>
        <authorList>
            <person name="Patra A.K."/>
            <person name="Ho P.T."/>
            <person name="Jun S."/>
            <person name="Lee S.J."/>
            <person name="Kim Y."/>
            <person name="Won Y.J."/>
        </authorList>
    </citation>
    <scope>NUCLEOTIDE SEQUENCE [LARGE SCALE GENOMIC DNA]</scope>
    <source>
        <strain evidence="16">Wonlab-2016</strain>
    </source>
</reference>
<keyword evidence="11 15" id="KW-0234">DNA repair</keyword>
<dbReference type="GO" id="GO:0006302">
    <property type="term" value="P:double-strand break repair"/>
    <property type="evidence" value="ECO:0007669"/>
    <property type="project" value="UniProtKB-UniRule"/>
</dbReference>
<keyword evidence="12 15" id="KW-0539">Nucleus</keyword>
<dbReference type="InterPro" id="IPR010358">
    <property type="entry name" value="BRE"/>
</dbReference>
<gene>
    <name evidence="16" type="ORF">BaRGS_00016393</name>
</gene>
<comment type="subcellular location">
    <subcellularLocation>
        <location evidence="15">Cytoplasm</location>
    </subcellularLocation>
    <subcellularLocation>
        <location evidence="1 15">Nucleus</location>
    </subcellularLocation>
    <text evidence="15">Localizes at sites of DNA damage at double-strand breaks (DSBs).</text>
</comment>
<comment type="function">
    <text evidence="15">May play a role in homeostasis or cellular differentiation in cells of neural, epithelial and germline origins. May also act as a death receptor-associated anti-apoptotic protein, which inhibits the mitochondrial apoptotic pathway.</text>
</comment>
<evidence type="ECO:0000256" key="14">
    <source>
        <dbReference type="ARBA" id="ARBA00025766"/>
    </source>
</evidence>
<evidence type="ECO:0000256" key="1">
    <source>
        <dbReference type="ARBA" id="ARBA00004123"/>
    </source>
</evidence>
<comment type="domain">
    <text evidence="15">Contains 2 ubiquitin-conjugating enzyme family-like (UEV-like) regions. These regions lack the critical Cys residues required for ubiquitination but retain the ability to bind ubiquitin.</text>
</comment>
<dbReference type="AlphaFoldDB" id="A0ABD0KYJ4"/>
<keyword evidence="10 15" id="KW-0156">Chromatin regulator</keyword>